<keyword evidence="2" id="KW-1185">Reference proteome</keyword>
<proteinExistence type="predicted"/>
<gene>
    <name evidence="1" type="ORF">HGM15179_000189</name>
</gene>
<reference evidence="1" key="1">
    <citation type="submission" date="2019-04" db="EMBL/GenBank/DDBJ databases">
        <title>Genome assembly of Zosterops borbonicus 15179.</title>
        <authorList>
            <person name="Leroy T."/>
            <person name="Anselmetti Y."/>
            <person name="Tilak M.-K."/>
            <person name="Nabholz B."/>
        </authorList>
    </citation>
    <scope>NUCLEOTIDE SEQUENCE</scope>
    <source>
        <strain evidence="1">HGM_15179</strain>
        <tissue evidence="1">Muscle</tissue>
    </source>
</reference>
<organism evidence="1 2">
    <name type="scientific">Zosterops borbonicus</name>
    <dbReference type="NCBI Taxonomy" id="364589"/>
    <lineage>
        <taxon>Eukaryota</taxon>
        <taxon>Metazoa</taxon>
        <taxon>Chordata</taxon>
        <taxon>Craniata</taxon>
        <taxon>Vertebrata</taxon>
        <taxon>Euteleostomi</taxon>
        <taxon>Archelosauria</taxon>
        <taxon>Archosauria</taxon>
        <taxon>Dinosauria</taxon>
        <taxon>Saurischia</taxon>
        <taxon>Theropoda</taxon>
        <taxon>Coelurosauria</taxon>
        <taxon>Aves</taxon>
        <taxon>Neognathae</taxon>
        <taxon>Neoaves</taxon>
        <taxon>Telluraves</taxon>
        <taxon>Australaves</taxon>
        <taxon>Passeriformes</taxon>
        <taxon>Sylvioidea</taxon>
        <taxon>Zosteropidae</taxon>
        <taxon>Zosterops</taxon>
    </lineage>
</organism>
<accession>A0A8K1GZD3</accession>
<evidence type="ECO:0000313" key="1">
    <source>
        <dbReference type="EMBL" id="TRZ26948.1"/>
    </source>
</evidence>
<comment type="caution">
    <text evidence="1">The sequence shown here is derived from an EMBL/GenBank/DDBJ whole genome shotgun (WGS) entry which is preliminary data.</text>
</comment>
<dbReference type="Proteomes" id="UP000796761">
    <property type="component" value="Unassembled WGS sequence"/>
</dbReference>
<evidence type="ECO:0000313" key="2">
    <source>
        <dbReference type="Proteomes" id="UP000796761"/>
    </source>
</evidence>
<dbReference type="EMBL" id="SWJQ01000002">
    <property type="protein sequence ID" value="TRZ26948.1"/>
    <property type="molecule type" value="Genomic_DNA"/>
</dbReference>
<protein>
    <submittedName>
        <fullName evidence="1">Uncharacterized protein</fullName>
    </submittedName>
</protein>
<sequence length="72" mass="8415">MKCYNPIWQTETASLVQVLKSLKASIKPWMDVTEIKNILKKIMMSLKTIMGQRNVINLNFENQKDSDEQDLE</sequence>
<name>A0A8K1GZD3_9PASS</name>
<dbReference type="AlphaFoldDB" id="A0A8K1GZD3"/>